<dbReference type="PROSITE" id="PS51257">
    <property type="entry name" value="PROKAR_LIPOPROTEIN"/>
    <property type="match status" value="1"/>
</dbReference>
<sequence length="161" mass="16737">MRGESTWQHSQTPAAVRAFLMTRGSSASSAAASCGHKKAFTIHAPWTPGCTVICTNPAHNLVADAHVGVAIAAWPKPKSVSIPNEVNADMQTAGLPSPSVSVSMYRLVLCSSTQSTSSWKCWSYAGAMNASRTMAATSGSGILRISATLASRAAKVMTLPT</sequence>
<dbReference type="EMBL" id="RWGY01000026">
    <property type="protein sequence ID" value="TVU22545.1"/>
    <property type="molecule type" value="Genomic_DNA"/>
</dbReference>
<dbReference type="Proteomes" id="UP000324897">
    <property type="component" value="Unassembled WGS sequence"/>
</dbReference>
<name>A0A5J9UFL9_9POAL</name>
<proteinExistence type="predicted"/>
<accession>A0A5J9UFL9</accession>
<gene>
    <name evidence="1" type="ORF">EJB05_32252</name>
</gene>
<dbReference type="Gramene" id="TVU22545">
    <property type="protein sequence ID" value="TVU22545"/>
    <property type="gene ID" value="EJB05_32252"/>
</dbReference>
<dbReference type="AlphaFoldDB" id="A0A5J9UFL9"/>
<feature type="non-terminal residue" evidence="1">
    <location>
        <position position="1"/>
    </location>
</feature>
<keyword evidence="2" id="KW-1185">Reference proteome</keyword>
<comment type="caution">
    <text evidence="1">The sequence shown here is derived from an EMBL/GenBank/DDBJ whole genome shotgun (WGS) entry which is preliminary data.</text>
</comment>
<reference evidence="1 2" key="1">
    <citation type="journal article" date="2019" name="Sci. Rep.">
        <title>A high-quality genome of Eragrostis curvula grass provides insights into Poaceae evolution and supports new strategies to enhance forage quality.</title>
        <authorList>
            <person name="Carballo J."/>
            <person name="Santos B.A.C.M."/>
            <person name="Zappacosta D."/>
            <person name="Garbus I."/>
            <person name="Selva J.P."/>
            <person name="Gallo C.A."/>
            <person name="Diaz A."/>
            <person name="Albertini E."/>
            <person name="Caccamo M."/>
            <person name="Echenique V."/>
        </authorList>
    </citation>
    <scope>NUCLEOTIDE SEQUENCE [LARGE SCALE GENOMIC DNA]</scope>
    <source>
        <strain evidence="2">cv. Victoria</strain>
        <tissue evidence="1">Leaf</tissue>
    </source>
</reference>
<evidence type="ECO:0000313" key="2">
    <source>
        <dbReference type="Proteomes" id="UP000324897"/>
    </source>
</evidence>
<organism evidence="1 2">
    <name type="scientific">Eragrostis curvula</name>
    <name type="common">weeping love grass</name>
    <dbReference type="NCBI Taxonomy" id="38414"/>
    <lineage>
        <taxon>Eukaryota</taxon>
        <taxon>Viridiplantae</taxon>
        <taxon>Streptophyta</taxon>
        <taxon>Embryophyta</taxon>
        <taxon>Tracheophyta</taxon>
        <taxon>Spermatophyta</taxon>
        <taxon>Magnoliopsida</taxon>
        <taxon>Liliopsida</taxon>
        <taxon>Poales</taxon>
        <taxon>Poaceae</taxon>
        <taxon>PACMAD clade</taxon>
        <taxon>Chloridoideae</taxon>
        <taxon>Eragrostideae</taxon>
        <taxon>Eragrostidinae</taxon>
        <taxon>Eragrostis</taxon>
    </lineage>
</organism>
<evidence type="ECO:0000313" key="1">
    <source>
        <dbReference type="EMBL" id="TVU22545.1"/>
    </source>
</evidence>
<protein>
    <submittedName>
        <fullName evidence="1">Uncharacterized protein</fullName>
    </submittedName>
</protein>